<dbReference type="InterPro" id="IPR005467">
    <property type="entry name" value="His_kinase_dom"/>
</dbReference>
<dbReference type="SMART" id="SM00387">
    <property type="entry name" value="HATPase_c"/>
    <property type="match status" value="1"/>
</dbReference>
<evidence type="ECO:0000256" key="2">
    <source>
        <dbReference type="ARBA" id="ARBA00012438"/>
    </source>
</evidence>
<dbReference type="PROSITE" id="PS50109">
    <property type="entry name" value="HIS_KIN"/>
    <property type="match status" value="1"/>
</dbReference>
<accession>A0ABU3GP03</accession>
<sequence>MDVNPQPLNGIAVQTPEQLQQEIERLRTVLQEQDKLASIGHLTAGILHEIRNPLNFMINFSKVSVSLLEDLKEILGKGANNLTEDDIDELTDIETNLGLNLTKITENGERAMRIIVNMLAQSRQENIENFEPTDINQLVDEFVKLAYQGIRGNNSNFNVSIKTNFDAAIGKVNIDAHDLGRAILNIINNACYAMEDKCKLAEQGTYAPQIQVTTAKTVQGFLISIKDNGTGIPDEVKEKIFKPFFTTKPSHEGTGLGLSMTYDIINKIHKGTLDVNSLPGEYTEFLINIPVKSN</sequence>
<dbReference type="InterPro" id="IPR036097">
    <property type="entry name" value="HisK_dim/P_sf"/>
</dbReference>
<keyword evidence="3" id="KW-0597">Phosphoprotein</keyword>
<comment type="catalytic activity">
    <reaction evidence="1">
        <text>ATP + protein L-histidine = ADP + protein N-phospho-L-histidine.</text>
        <dbReference type="EC" id="2.7.13.3"/>
    </reaction>
</comment>
<evidence type="ECO:0000256" key="1">
    <source>
        <dbReference type="ARBA" id="ARBA00000085"/>
    </source>
</evidence>
<dbReference type="InterPro" id="IPR003661">
    <property type="entry name" value="HisK_dim/P_dom"/>
</dbReference>
<dbReference type="GO" id="GO:0016787">
    <property type="term" value="F:hydrolase activity"/>
    <property type="evidence" value="ECO:0007669"/>
    <property type="project" value="UniProtKB-KW"/>
</dbReference>
<dbReference type="EC" id="2.7.13.3" evidence="2"/>
<dbReference type="Gene3D" id="3.30.565.10">
    <property type="entry name" value="Histidine kinase-like ATPase, C-terminal domain"/>
    <property type="match status" value="1"/>
</dbReference>
<reference evidence="6" key="1">
    <citation type="submission" date="2023-07" db="EMBL/GenBank/DDBJ databases">
        <title>Functional and genomic diversity of the sorghum phyllosphere microbiome.</title>
        <authorList>
            <person name="Shade A."/>
        </authorList>
    </citation>
    <scope>NUCLEOTIDE SEQUENCE [LARGE SCALE GENOMIC DNA]</scope>
    <source>
        <strain evidence="6">SORGH_AS_0422</strain>
    </source>
</reference>
<dbReference type="InterPro" id="IPR004358">
    <property type="entry name" value="Sig_transdc_His_kin-like_C"/>
</dbReference>
<dbReference type="InterPro" id="IPR036890">
    <property type="entry name" value="HATPase_C_sf"/>
</dbReference>
<keyword evidence="6" id="KW-1185">Reference proteome</keyword>
<dbReference type="EMBL" id="JAVLVU010000001">
    <property type="protein sequence ID" value="MDT3401520.1"/>
    <property type="molecule type" value="Genomic_DNA"/>
</dbReference>
<evidence type="ECO:0000313" key="5">
    <source>
        <dbReference type="EMBL" id="MDT3401520.1"/>
    </source>
</evidence>
<proteinExistence type="predicted"/>
<keyword evidence="5" id="KW-0378">Hydrolase</keyword>
<evidence type="ECO:0000313" key="6">
    <source>
        <dbReference type="Proteomes" id="UP001258315"/>
    </source>
</evidence>
<dbReference type="PANTHER" id="PTHR43065">
    <property type="entry name" value="SENSOR HISTIDINE KINASE"/>
    <property type="match status" value="1"/>
</dbReference>
<dbReference type="SUPFAM" id="SSF55874">
    <property type="entry name" value="ATPase domain of HSP90 chaperone/DNA topoisomerase II/histidine kinase"/>
    <property type="match status" value="1"/>
</dbReference>
<evidence type="ECO:0000256" key="3">
    <source>
        <dbReference type="ARBA" id="ARBA00022553"/>
    </source>
</evidence>
<dbReference type="GO" id="GO:0004673">
    <property type="term" value="F:protein histidine kinase activity"/>
    <property type="evidence" value="ECO:0007669"/>
    <property type="project" value="UniProtKB-EC"/>
</dbReference>
<evidence type="ECO:0000259" key="4">
    <source>
        <dbReference type="PROSITE" id="PS50109"/>
    </source>
</evidence>
<dbReference type="Gene3D" id="1.10.287.130">
    <property type="match status" value="1"/>
</dbReference>
<dbReference type="PRINTS" id="PR00344">
    <property type="entry name" value="BCTRLSENSOR"/>
</dbReference>
<organism evidence="5 6">
    <name type="scientific">Mucilaginibacter terrae</name>
    <dbReference type="NCBI Taxonomy" id="1955052"/>
    <lineage>
        <taxon>Bacteria</taxon>
        <taxon>Pseudomonadati</taxon>
        <taxon>Bacteroidota</taxon>
        <taxon>Sphingobacteriia</taxon>
        <taxon>Sphingobacteriales</taxon>
        <taxon>Sphingobacteriaceae</taxon>
        <taxon>Mucilaginibacter</taxon>
    </lineage>
</organism>
<feature type="domain" description="Histidine kinase" evidence="4">
    <location>
        <begin position="45"/>
        <end position="293"/>
    </location>
</feature>
<dbReference type="PANTHER" id="PTHR43065:SF42">
    <property type="entry name" value="TWO-COMPONENT SENSOR PPRA"/>
    <property type="match status" value="1"/>
</dbReference>
<dbReference type="RefSeq" id="WP_311947400.1">
    <property type="nucleotide sequence ID" value="NZ_JAVLVU010000001.1"/>
</dbReference>
<keyword evidence="5" id="KW-0808">Transferase</keyword>
<comment type="caution">
    <text evidence="5">The sequence shown here is derived from an EMBL/GenBank/DDBJ whole genome shotgun (WGS) entry which is preliminary data.</text>
</comment>
<dbReference type="InterPro" id="IPR003594">
    <property type="entry name" value="HATPase_dom"/>
</dbReference>
<dbReference type="Pfam" id="PF02518">
    <property type="entry name" value="HATPase_c"/>
    <property type="match status" value="1"/>
</dbReference>
<gene>
    <name evidence="5" type="ORF">QE417_000592</name>
</gene>
<dbReference type="SUPFAM" id="SSF47384">
    <property type="entry name" value="Homodimeric domain of signal transducing histidine kinase"/>
    <property type="match status" value="1"/>
</dbReference>
<dbReference type="Proteomes" id="UP001258315">
    <property type="component" value="Unassembled WGS sequence"/>
</dbReference>
<protein>
    <recommendedName>
        <fullName evidence="2">histidine kinase</fullName>
        <ecNumber evidence="2">2.7.13.3</ecNumber>
    </recommendedName>
</protein>
<keyword evidence="5" id="KW-0418">Kinase</keyword>
<dbReference type="CDD" id="cd00082">
    <property type="entry name" value="HisKA"/>
    <property type="match status" value="1"/>
</dbReference>
<name>A0ABU3GP03_9SPHI</name>